<dbReference type="GeneID" id="59349695"/>
<dbReference type="EMBL" id="JACAZF010000009">
    <property type="protein sequence ID" value="KAF7295210.1"/>
    <property type="molecule type" value="Genomic_DNA"/>
</dbReference>
<name>A0A8H6SC99_9AGAR</name>
<proteinExistence type="predicted"/>
<sequence length="302" mass="32258">MLLSSAIAAALFATTALALTPAGHTPDGKPIYIAPSGSRVQQVNANMLVFAPNGSLIHTFENVIPKGARSKRAPSIINPRQDLSATQAYALLNTTTDNLIQSFNTTFVVPPAPTTFKSQIIFLSANIQVLDPTTGIPFGNLRAALQYGGSWVQGGSFWTFAIQLEIPPAGFLQVTLIGADPTLQVGQNIISTIVHDPELDSEEPGVFWYIAGFPNVPNSTTLEVGWQIPPSIVALELEEEGVLQSSDYPAGSFVFDQINLNLTNNTPPISWKTSVDPTTNVDIQVDVDGAENGKVSIIFPTD</sequence>
<keyword evidence="3" id="KW-1185">Reference proteome</keyword>
<dbReference type="RefSeq" id="XP_037216573.1">
    <property type="nucleotide sequence ID" value="XM_037367179.1"/>
</dbReference>
<evidence type="ECO:0000313" key="3">
    <source>
        <dbReference type="Proteomes" id="UP000636479"/>
    </source>
</evidence>
<feature type="chain" id="PRO_5034380462" evidence="1">
    <location>
        <begin position="19"/>
        <end position="302"/>
    </location>
</feature>
<feature type="signal peptide" evidence="1">
    <location>
        <begin position="1"/>
        <end position="18"/>
    </location>
</feature>
<dbReference type="OrthoDB" id="2885001at2759"/>
<organism evidence="2 3">
    <name type="scientific">Mycena indigotica</name>
    <dbReference type="NCBI Taxonomy" id="2126181"/>
    <lineage>
        <taxon>Eukaryota</taxon>
        <taxon>Fungi</taxon>
        <taxon>Dikarya</taxon>
        <taxon>Basidiomycota</taxon>
        <taxon>Agaricomycotina</taxon>
        <taxon>Agaricomycetes</taxon>
        <taxon>Agaricomycetidae</taxon>
        <taxon>Agaricales</taxon>
        <taxon>Marasmiineae</taxon>
        <taxon>Mycenaceae</taxon>
        <taxon>Mycena</taxon>
    </lineage>
</organism>
<protein>
    <submittedName>
        <fullName evidence="2">Uncharacterized protein</fullName>
    </submittedName>
</protein>
<accession>A0A8H6SC99</accession>
<dbReference type="Proteomes" id="UP000636479">
    <property type="component" value="Unassembled WGS sequence"/>
</dbReference>
<comment type="caution">
    <text evidence="2">The sequence shown here is derived from an EMBL/GenBank/DDBJ whole genome shotgun (WGS) entry which is preliminary data.</text>
</comment>
<evidence type="ECO:0000313" key="2">
    <source>
        <dbReference type="EMBL" id="KAF7295210.1"/>
    </source>
</evidence>
<gene>
    <name evidence="2" type="ORF">MIND_01059800</name>
</gene>
<evidence type="ECO:0000256" key="1">
    <source>
        <dbReference type="SAM" id="SignalP"/>
    </source>
</evidence>
<dbReference type="AlphaFoldDB" id="A0A8H6SC99"/>
<keyword evidence="1" id="KW-0732">Signal</keyword>
<reference evidence="2" key="1">
    <citation type="submission" date="2020-05" db="EMBL/GenBank/DDBJ databases">
        <title>Mycena genomes resolve the evolution of fungal bioluminescence.</title>
        <authorList>
            <person name="Tsai I.J."/>
        </authorList>
    </citation>
    <scope>NUCLEOTIDE SEQUENCE</scope>
    <source>
        <strain evidence="2">171206Taipei</strain>
    </source>
</reference>